<protein>
    <recommendedName>
        <fullName evidence="4">Methyltransferase</fullName>
    </recommendedName>
</protein>
<evidence type="ECO:0008006" key="4">
    <source>
        <dbReference type="Google" id="ProtNLM"/>
    </source>
</evidence>
<name>A0A4P6QAY2_9ACTN</name>
<reference evidence="2 3" key="1">
    <citation type="submission" date="2019-02" db="EMBL/GenBank/DDBJ databases">
        <authorList>
            <person name="Khodamoradi S."/>
            <person name="Hahnke R.L."/>
            <person name="Kaempfer P."/>
            <person name="Schumann P."/>
            <person name="Rohde M."/>
            <person name="Steinert M."/>
            <person name="Luzhetskyy A."/>
            <person name="Wink J."/>
            <person name="Ruckert C."/>
        </authorList>
    </citation>
    <scope>NUCLEOTIDE SEQUENCE [LARGE SCALE GENOMIC DNA]</scope>
    <source>
        <strain evidence="2 3">M2</strain>
        <plasmid evidence="3">phim2</plasmid>
    </source>
</reference>
<dbReference type="EMBL" id="CP036456">
    <property type="protein sequence ID" value="QBI56789.1"/>
    <property type="molecule type" value="Genomic_DNA"/>
</dbReference>
<feature type="compositionally biased region" description="Acidic residues" evidence="1">
    <location>
        <begin position="236"/>
        <end position="248"/>
    </location>
</feature>
<geneLocation type="plasmid" evidence="3">
    <name>phim2</name>
</geneLocation>
<keyword evidence="2" id="KW-0614">Plasmid</keyword>
<sequence>MTTRTSVIDAGVVTEWARSKRHTGQTELSACRRLRALAASVPSGQAIVELGVYRGRATGWLLLGAQEGHGAHVTAVDPWGMRRDHYSPYSGTYSHPATYQAFKSHMDRIDAGPEVLTVKRGYARTTGAKWRGPAVGLLVHDAEHTGAAVAADLQAWVEHLADDAAVVVHGAAEPGVVAATARVLGTGYTAGWRYTGPDGWSYDEPVLIPWTRRPGRRGLVVAHRDPALLRPATPAVEDDPGGEEEAAPADEGPQQPEPADGDTGQGQAGSGREDEPEDAWS</sequence>
<dbReference type="Proteomes" id="UP000292235">
    <property type="component" value="Plasmid phiM2"/>
</dbReference>
<dbReference type="Pfam" id="PF13578">
    <property type="entry name" value="Methyltransf_24"/>
    <property type="match status" value="1"/>
</dbReference>
<dbReference type="Gene3D" id="3.40.50.150">
    <property type="entry name" value="Vaccinia Virus protein VP39"/>
    <property type="match status" value="1"/>
</dbReference>
<proteinExistence type="predicted"/>
<dbReference type="InterPro" id="IPR029063">
    <property type="entry name" value="SAM-dependent_MTases_sf"/>
</dbReference>
<evidence type="ECO:0000256" key="1">
    <source>
        <dbReference type="SAM" id="MobiDB-lite"/>
    </source>
</evidence>
<dbReference type="KEGG" id="strr:EKD16_25240"/>
<dbReference type="AlphaFoldDB" id="A0A4P6QAY2"/>
<dbReference type="RefSeq" id="WP_131102955.1">
    <property type="nucleotide sequence ID" value="NZ_CP036456.1"/>
</dbReference>
<accession>A0A4P6QAY2</accession>
<organism evidence="2 3">
    <name type="scientific">Streptomonospora litoralis</name>
    <dbReference type="NCBI Taxonomy" id="2498135"/>
    <lineage>
        <taxon>Bacteria</taxon>
        <taxon>Bacillati</taxon>
        <taxon>Actinomycetota</taxon>
        <taxon>Actinomycetes</taxon>
        <taxon>Streptosporangiales</taxon>
        <taxon>Nocardiopsidaceae</taxon>
        <taxon>Streptomonospora</taxon>
    </lineage>
</organism>
<evidence type="ECO:0000313" key="2">
    <source>
        <dbReference type="EMBL" id="QBI56789.1"/>
    </source>
</evidence>
<gene>
    <name evidence="2" type="ORF">EKD16_25240</name>
</gene>
<keyword evidence="3" id="KW-1185">Reference proteome</keyword>
<feature type="region of interest" description="Disordered" evidence="1">
    <location>
        <begin position="224"/>
        <end position="281"/>
    </location>
</feature>
<feature type="compositionally biased region" description="Low complexity" evidence="1">
    <location>
        <begin position="249"/>
        <end position="258"/>
    </location>
</feature>
<evidence type="ECO:0000313" key="3">
    <source>
        <dbReference type="Proteomes" id="UP000292235"/>
    </source>
</evidence>